<evidence type="ECO:0000256" key="2">
    <source>
        <dbReference type="ARBA" id="ARBA00012379"/>
    </source>
</evidence>
<comment type="similarity">
    <text evidence="1">Belongs to the dUTPase family.</text>
</comment>
<accession>A0AAU7E1M6</accession>
<dbReference type="NCBIfam" id="TIGR00576">
    <property type="entry name" value="dut"/>
    <property type="match status" value="1"/>
</dbReference>
<dbReference type="InterPro" id="IPR008181">
    <property type="entry name" value="dUTPase"/>
</dbReference>
<dbReference type="CDD" id="cd07557">
    <property type="entry name" value="trimeric_dUTPase"/>
    <property type="match status" value="1"/>
</dbReference>
<name>A0AAU7E1M6_9MICO</name>
<dbReference type="Pfam" id="PF00692">
    <property type="entry name" value="dUTPase"/>
    <property type="match status" value="1"/>
</dbReference>
<dbReference type="NCBIfam" id="NF001862">
    <property type="entry name" value="PRK00601.1"/>
    <property type="match status" value="1"/>
</dbReference>
<dbReference type="AlphaFoldDB" id="A0AAU7E1M6"/>
<dbReference type="SUPFAM" id="SSF51283">
    <property type="entry name" value="dUTPase-like"/>
    <property type="match status" value="1"/>
</dbReference>
<organism evidence="7">
    <name type="scientific">Jonesiaceae bacterium BS-20</name>
    <dbReference type="NCBI Taxonomy" id="3120821"/>
    <lineage>
        <taxon>Bacteria</taxon>
        <taxon>Bacillati</taxon>
        <taxon>Actinomycetota</taxon>
        <taxon>Actinomycetes</taxon>
        <taxon>Micrococcales</taxon>
        <taxon>Jonesiaceae</taxon>
    </lineage>
</organism>
<evidence type="ECO:0000256" key="3">
    <source>
        <dbReference type="ARBA" id="ARBA00022801"/>
    </source>
</evidence>
<dbReference type="GO" id="GO:0004170">
    <property type="term" value="F:dUTP diphosphatase activity"/>
    <property type="evidence" value="ECO:0007669"/>
    <property type="project" value="UniProtKB-EC"/>
</dbReference>
<evidence type="ECO:0000256" key="5">
    <source>
        <dbReference type="ARBA" id="ARBA00047686"/>
    </source>
</evidence>
<keyword evidence="4" id="KW-0546">Nucleotide metabolism</keyword>
<dbReference type="GO" id="GO:0046081">
    <property type="term" value="P:dUTP catabolic process"/>
    <property type="evidence" value="ECO:0007669"/>
    <property type="project" value="InterPro"/>
</dbReference>
<feature type="domain" description="dUTPase-like" evidence="6">
    <location>
        <begin position="10"/>
        <end position="139"/>
    </location>
</feature>
<dbReference type="PANTHER" id="PTHR11241:SF0">
    <property type="entry name" value="DEOXYURIDINE 5'-TRIPHOSPHATE NUCLEOTIDOHYDROLASE"/>
    <property type="match status" value="1"/>
</dbReference>
<sequence>MNVDTVTAQEARLPFAAHPGDAGHDLFAASPVTIPAGRTVLVPTGVSIALPDGYVAMVCSRSGLALKSQVVVANAPGIVDAGYRGEVGVILHNQSDTTFTVNTGDKIAQLVVTPYVRVQFNPVDTLDDTVRGQRGFGSSDVSDPTVSDQSAAAALLAGAN</sequence>
<dbReference type="GO" id="GO:0000287">
    <property type="term" value="F:magnesium ion binding"/>
    <property type="evidence" value="ECO:0007669"/>
    <property type="project" value="InterPro"/>
</dbReference>
<evidence type="ECO:0000256" key="1">
    <source>
        <dbReference type="ARBA" id="ARBA00006581"/>
    </source>
</evidence>
<gene>
    <name evidence="7" type="primary">dut</name>
    <name evidence="7" type="ORF">V5R04_07095</name>
</gene>
<proteinExistence type="inferred from homology"/>
<dbReference type="InterPro" id="IPR029054">
    <property type="entry name" value="dUTPase-like"/>
</dbReference>
<dbReference type="EMBL" id="CP146203">
    <property type="protein sequence ID" value="XBH23176.1"/>
    <property type="molecule type" value="Genomic_DNA"/>
</dbReference>
<evidence type="ECO:0000256" key="4">
    <source>
        <dbReference type="ARBA" id="ARBA00023080"/>
    </source>
</evidence>
<dbReference type="Gene3D" id="2.70.40.10">
    <property type="match status" value="1"/>
</dbReference>
<reference evidence="7" key="1">
    <citation type="submission" date="2024-02" db="EMBL/GenBank/DDBJ databases">
        <title>Tomenella chthoni gen. nov. sp. nov., a member of the family Jonesiaceae isolated from bat guano.</title>
        <authorList>
            <person name="Miller S.L."/>
            <person name="King J."/>
            <person name="Sankaranarayanan K."/>
            <person name="Lawson P.A."/>
        </authorList>
    </citation>
    <scope>NUCLEOTIDE SEQUENCE</scope>
    <source>
        <strain evidence="7">BS-20</strain>
    </source>
</reference>
<dbReference type="GO" id="GO:0006226">
    <property type="term" value="P:dUMP biosynthetic process"/>
    <property type="evidence" value="ECO:0007669"/>
    <property type="project" value="InterPro"/>
</dbReference>
<evidence type="ECO:0000313" key="7">
    <source>
        <dbReference type="EMBL" id="XBH23176.1"/>
    </source>
</evidence>
<comment type="catalytic activity">
    <reaction evidence="5">
        <text>dUTP + H2O = dUMP + diphosphate + H(+)</text>
        <dbReference type="Rhea" id="RHEA:10248"/>
        <dbReference type="ChEBI" id="CHEBI:15377"/>
        <dbReference type="ChEBI" id="CHEBI:15378"/>
        <dbReference type="ChEBI" id="CHEBI:33019"/>
        <dbReference type="ChEBI" id="CHEBI:61555"/>
        <dbReference type="ChEBI" id="CHEBI:246422"/>
        <dbReference type="EC" id="3.6.1.23"/>
    </reaction>
</comment>
<protein>
    <recommendedName>
        <fullName evidence="2">dUTP diphosphatase</fullName>
        <ecNumber evidence="2">3.6.1.23</ecNumber>
    </recommendedName>
</protein>
<dbReference type="EC" id="3.6.1.23" evidence="2"/>
<keyword evidence="3 7" id="KW-0378">Hydrolase</keyword>
<dbReference type="InterPro" id="IPR033704">
    <property type="entry name" value="dUTPase_trimeric"/>
</dbReference>
<dbReference type="InterPro" id="IPR036157">
    <property type="entry name" value="dUTPase-like_sf"/>
</dbReference>
<evidence type="ECO:0000259" key="6">
    <source>
        <dbReference type="Pfam" id="PF00692"/>
    </source>
</evidence>
<dbReference type="PANTHER" id="PTHR11241">
    <property type="entry name" value="DEOXYURIDINE 5'-TRIPHOSPHATE NUCLEOTIDOHYDROLASE"/>
    <property type="match status" value="1"/>
</dbReference>